<sequence>MKIRYTDHVTNEEVPRRSGMISPHAVVARRRLRLASHVLPMPQQHIPKMAMYRKAKGAKRGRNRPKKRRRTFDDDFKVMYVFTDEGGGIAQNRQQWQDSIARYAQRHGRN</sequence>
<name>A0A7I5EE90_HAECO</name>
<protein>
    <submittedName>
        <fullName evidence="2">Transposase</fullName>
    </submittedName>
</protein>
<keyword evidence="1" id="KW-1185">Reference proteome</keyword>
<dbReference type="WBParaSite" id="HCON_00181050-00001">
    <property type="protein sequence ID" value="HCON_00181050-00001"/>
    <property type="gene ID" value="HCON_00181050"/>
</dbReference>
<dbReference type="AlphaFoldDB" id="A0A7I5EE90"/>
<accession>A0A7I5EE90</accession>
<dbReference type="OrthoDB" id="5862822at2759"/>
<organism evidence="1 2">
    <name type="scientific">Haemonchus contortus</name>
    <name type="common">Barber pole worm</name>
    <dbReference type="NCBI Taxonomy" id="6289"/>
    <lineage>
        <taxon>Eukaryota</taxon>
        <taxon>Metazoa</taxon>
        <taxon>Ecdysozoa</taxon>
        <taxon>Nematoda</taxon>
        <taxon>Chromadorea</taxon>
        <taxon>Rhabditida</taxon>
        <taxon>Rhabditina</taxon>
        <taxon>Rhabditomorpha</taxon>
        <taxon>Strongyloidea</taxon>
        <taxon>Trichostrongylidae</taxon>
        <taxon>Haemonchus</taxon>
    </lineage>
</organism>
<evidence type="ECO:0000313" key="2">
    <source>
        <dbReference type="WBParaSite" id="HCON_00181050-00001"/>
    </source>
</evidence>
<reference evidence="2" key="1">
    <citation type="submission" date="2020-12" db="UniProtKB">
        <authorList>
            <consortium name="WormBaseParasite"/>
        </authorList>
    </citation>
    <scope>IDENTIFICATION</scope>
    <source>
        <strain evidence="2">MHco3</strain>
    </source>
</reference>
<dbReference type="Proteomes" id="UP000025227">
    <property type="component" value="Unplaced"/>
</dbReference>
<evidence type="ECO:0000313" key="1">
    <source>
        <dbReference type="Proteomes" id="UP000025227"/>
    </source>
</evidence>
<proteinExistence type="predicted"/>